<dbReference type="VEuPathDB" id="FungiDB:PHYBLDRAFT_5502"/>
<protein>
    <recommendedName>
        <fullName evidence="1">Fungal lipase-type domain-containing protein</fullName>
    </recommendedName>
</protein>
<evidence type="ECO:0000313" key="2">
    <source>
        <dbReference type="EMBL" id="OAD70651.1"/>
    </source>
</evidence>
<organism evidence="2 3">
    <name type="scientific">Phycomyces blakesleeanus (strain ATCC 8743b / DSM 1359 / FGSC 10004 / NBRC 33097 / NRRL 1555)</name>
    <dbReference type="NCBI Taxonomy" id="763407"/>
    <lineage>
        <taxon>Eukaryota</taxon>
        <taxon>Fungi</taxon>
        <taxon>Fungi incertae sedis</taxon>
        <taxon>Mucoromycota</taxon>
        <taxon>Mucoromycotina</taxon>
        <taxon>Mucoromycetes</taxon>
        <taxon>Mucorales</taxon>
        <taxon>Phycomycetaceae</taxon>
        <taxon>Phycomyces</taxon>
    </lineage>
</organism>
<name>A0A163A2P6_PHYB8</name>
<dbReference type="Gene3D" id="3.40.50.1820">
    <property type="entry name" value="alpha/beta hydrolase"/>
    <property type="match status" value="1"/>
</dbReference>
<dbReference type="InParanoid" id="A0A163A2P6"/>
<dbReference type="GeneID" id="29001101"/>
<feature type="domain" description="Fungal lipase-type" evidence="1">
    <location>
        <begin position="70"/>
        <end position="204"/>
    </location>
</feature>
<dbReference type="GO" id="GO:0006629">
    <property type="term" value="P:lipid metabolic process"/>
    <property type="evidence" value="ECO:0007669"/>
    <property type="project" value="InterPro"/>
</dbReference>
<dbReference type="OrthoDB" id="438440at2759"/>
<reference evidence="3" key="1">
    <citation type="submission" date="2015-06" db="EMBL/GenBank/DDBJ databases">
        <title>Expansion of signal transduction pathways in fungi by whole-genome duplication.</title>
        <authorList>
            <consortium name="DOE Joint Genome Institute"/>
            <person name="Corrochano L.M."/>
            <person name="Kuo A."/>
            <person name="Marcet-Houben M."/>
            <person name="Polaino S."/>
            <person name="Salamov A."/>
            <person name="Villalobos J.M."/>
            <person name="Alvarez M.I."/>
            <person name="Avalos J."/>
            <person name="Benito E.P."/>
            <person name="Benoit I."/>
            <person name="Burger G."/>
            <person name="Camino L.P."/>
            <person name="Canovas D."/>
            <person name="Cerda-Olmedo E."/>
            <person name="Cheng J.-F."/>
            <person name="Dominguez A."/>
            <person name="Elias M."/>
            <person name="Eslava A.P."/>
            <person name="Glaser F."/>
            <person name="Grimwood J."/>
            <person name="Gutierrez G."/>
            <person name="Heitman J."/>
            <person name="Henrissat B."/>
            <person name="Iturriaga E.A."/>
            <person name="Lang B.F."/>
            <person name="Lavin J.L."/>
            <person name="Lee S."/>
            <person name="Li W."/>
            <person name="Lindquist E."/>
            <person name="Lopez-Garcia S."/>
            <person name="Luque E.M."/>
            <person name="Marcos A.T."/>
            <person name="Martin J."/>
            <person name="McCluskey K."/>
            <person name="Medina H.R."/>
            <person name="Miralles-Duran A."/>
            <person name="Miyazaki A."/>
            <person name="Munoz-Torres E."/>
            <person name="Oguiza J.A."/>
            <person name="Ohm R."/>
            <person name="Olmedo M."/>
            <person name="Orejas M."/>
            <person name="Ortiz-Castellanos L."/>
            <person name="Pisabarro A.G."/>
            <person name="Rodriguez-Romero J."/>
            <person name="Ruiz-Herrera J."/>
            <person name="Ruiz-Vazquez R."/>
            <person name="Sanz C."/>
            <person name="Schackwitz W."/>
            <person name="Schmutz J."/>
            <person name="Shahriari M."/>
            <person name="Shelest E."/>
            <person name="Silva-Franco F."/>
            <person name="Soanes D."/>
            <person name="Syed K."/>
            <person name="Tagua V.G."/>
            <person name="Talbot N.J."/>
            <person name="Thon M."/>
            <person name="De vries R.P."/>
            <person name="Wiebenga A."/>
            <person name="Yadav J.S."/>
            <person name="Braun E.L."/>
            <person name="Baker S."/>
            <person name="Garre V."/>
            <person name="Horwitz B."/>
            <person name="Torres-Martinez S."/>
            <person name="Idnurm A."/>
            <person name="Herrera-Estrella A."/>
            <person name="Gabaldon T."/>
            <person name="Grigoriev I.V."/>
        </authorList>
    </citation>
    <scope>NUCLEOTIDE SEQUENCE [LARGE SCALE GENOMIC DNA]</scope>
    <source>
        <strain evidence="3">NRRL 1555(-)</strain>
    </source>
</reference>
<dbReference type="Pfam" id="PF01764">
    <property type="entry name" value="Lipase_3"/>
    <property type="match status" value="1"/>
</dbReference>
<sequence>VSVASAAQVQDLKLFTQLSANAYCRIVVPLNQWTCDHCSADETLVSTFFTVLIDTNGFITRNDKTKTINLVFRGTNSFQNFFTDITLITQSYPPVKNARIHVGFYTAYLDVQKSVISTMIEQISKYPSYNVAVSGHSLGGALAVIATMDLYQRDTRFNSNNLFLRTYGQPRIGNPDLGYYLAGTGIEYKRTVNDRDMVPHLPPLSSDYMHVGTEHWKRDDGSVKICTNFESSGCSNSIVPFTTIVDHLSYFDINTGLCL</sequence>
<dbReference type="EMBL" id="KV440988">
    <property type="protein sequence ID" value="OAD70651.1"/>
    <property type="molecule type" value="Genomic_DNA"/>
</dbReference>
<feature type="non-terminal residue" evidence="2">
    <location>
        <position position="1"/>
    </location>
</feature>
<feature type="non-terminal residue" evidence="2">
    <location>
        <position position="259"/>
    </location>
</feature>
<proteinExistence type="predicted"/>
<evidence type="ECO:0000259" key="1">
    <source>
        <dbReference type="Pfam" id="PF01764"/>
    </source>
</evidence>
<dbReference type="PANTHER" id="PTHR45908">
    <property type="entry name" value="PROTEIN CBG11750-RELATED"/>
    <property type="match status" value="1"/>
</dbReference>
<dbReference type="InterPro" id="IPR002921">
    <property type="entry name" value="Fungal_lipase-type"/>
</dbReference>
<dbReference type="RefSeq" id="XP_018288691.1">
    <property type="nucleotide sequence ID" value="XM_018440195.1"/>
</dbReference>
<gene>
    <name evidence="2" type="ORF">PHYBLDRAFT_5502</name>
</gene>
<dbReference type="SUPFAM" id="SSF53474">
    <property type="entry name" value="alpha/beta-Hydrolases"/>
    <property type="match status" value="1"/>
</dbReference>
<keyword evidence="3" id="KW-1185">Reference proteome</keyword>
<accession>A0A163A2P6</accession>
<dbReference type="InterPro" id="IPR029058">
    <property type="entry name" value="AB_hydrolase_fold"/>
</dbReference>
<dbReference type="Proteomes" id="UP000077315">
    <property type="component" value="Unassembled WGS sequence"/>
</dbReference>
<dbReference type="PANTHER" id="PTHR45908:SF21">
    <property type="entry name" value="FUNGAL LIPASE-LIKE DOMAIN-CONTAINING PROTEIN"/>
    <property type="match status" value="1"/>
</dbReference>
<evidence type="ECO:0000313" key="3">
    <source>
        <dbReference type="Proteomes" id="UP000077315"/>
    </source>
</evidence>
<dbReference type="AlphaFoldDB" id="A0A163A2P6"/>
<dbReference type="CDD" id="cd00519">
    <property type="entry name" value="Lipase_3"/>
    <property type="match status" value="1"/>
</dbReference>